<protein>
    <recommendedName>
        <fullName evidence="2">PD-(D/E)XK endonuclease-like domain-containing protein</fullName>
    </recommendedName>
</protein>
<evidence type="ECO:0000313" key="3">
    <source>
        <dbReference type="EMBL" id="AKQ65129.1"/>
    </source>
</evidence>
<keyword evidence="4" id="KW-1185">Reference proteome</keyword>
<dbReference type="Proteomes" id="UP000009026">
    <property type="component" value="Chromosome"/>
</dbReference>
<dbReference type="PATRIC" id="fig|1297742.4.peg.2065"/>
<feature type="domain" description="PD-(D/E)XK endonuclease-like" evidence="2">
    <location>
        <begin position="96"/>
        <end position="242"/>
    </location>
</feature>
<dbReference type="eggNOG" id="COG2887">
    <property type="taxonomic scope" value="Bacteria"/>
</dbReference>
<sequence length="575" mass="62942">MIAGVIQRLSVSQLKRHKLCPRAWFFQKVMRVPEPSTGAQQVGTEGHAQLEHFLATGEDVLGSFARAGAHLLPTPGPDLLVEQPLNGAPPLTARGIPFTGFIDLVDARRLASDGVLRITDHKFTSNVASNAASAEQLADADTEPGLQMVGYGAWALSQVERFPGLRTLELEHFYYQTRGQRLAASVVATVPAEHVEREWQTKVAPQVEAMKEHAQAARASDVPANYGPACGKYGGCPFMAKCLTGENKTMSLRDKLLNKASESVPLSVAAVERNAPELPAVLPPDAPAPTPVQTAPEVAQATEQPAPKRRGRPRKVAESEQPTDAAPSPASSLRVLFVDCIPTTFDGPTPESLTSYVDTMHRKVAEAGGVDDVRFAGSDSALGFGKWRGALAMAARAELPAPGSYVALGVAQSELMQVIVEALEPAFDVVVRGARQTGRQGSHPSRKAFWVLTKNTLYTRLSRNTAQNLMATFLIKCRNMRANNRHKKRIYLARDLKCPLQTLRPGSFITSVRCRSPVVCTNQRRIDDARRLRIVIILLSPQIIKVDRYRLVDKWPHTEQISFIIITRIPKLLRH</sequence>
<evidence type="ECO:0000259" key="2">
    <source>
        <dbReference type="Pfam" id="PF12705"/>
    </source>
</evidence>
<dbReference type="EMBL" id="CP012109">
    <property type="protein sequence ID" value="AKQ65129.1"/>
    <property type="molecule type" value="Genomic_DNA"/>
</dbReference>
<organism evidence="3 4">
    <name type="scientific">Pseudomyxococcus hansupus</name>
    <dbReference type="NCBI Taxonomy" id="1297742"/>
    <lineage>
        <taxon>Bacteria</taxon>
        <taxon>Pseudomonadati</taxon>
        <taxon>Myxococcota</taxon>
        <taxon>Myxococcia</taxon>
        <taxon>Myxococcales</taxon>
        <taxon>Cystobacterineae</taxon>
        <taxon>Myxococcaceae</taxon>
        <taxon>Pseudomyxococcus</taxon>
    </lineage>
</organism>
<dbReference type="KEGG" id="mym:A176_002041"/>
<dbReference type="InterPro" id="IPR011604">
    <property type="entry name" value="PDDEXK-like_dom_sf"/>
</dbReference>
<name>A0A0H4WQU6_9BACT</name>
<evidence type="ECO:0000256" key="1">
    <source>
        <dbReference type="SAM" id="MobiDB-lite"/>
    </source>
</evidence>
<dbReference type="eggNOG" id="COG3266">
    <property type="taxonomic scope" value="Bacteria"/>
</dbReference>
<feature type="region of interest" description="Disordered" evidence="1">
    <location>
        <begin position="279"/>
        <end position="330"/>
    </location>
</feature>
<proteinExistence type="predicted"/>
<accession>A0A0H4WQU6</accession>
<feature type="compositionally biased region" description="Pro residues" evidence="1">
    <location>
        <begin position="281"/>
        <end position="290"/>
    </location>
</feature>
<reference evidence="3 4" key="1">
    <citation type="journal article" date="2016" name="PLoS ONE">
        <title>Complete Genome Sequence and Comparative Genomics of a Novel Myxobacterium Myxococcus hansupus.</title>
        <authorList>
            <person name="Sharma G."/>
            <person name="Narwani T."/>
            <person name="Subramanian S."/>
        </authorList>
    </citation>
    <scope>NUCLEOTIDE SEQUENCE [LARGE SCALE GENOMIC DNA]</scope>
    <source>
        <strain evidence="4">mixupus</strain>
    </source>
</reference>
<evidence type="ECO:0000313" key="4">
    <source>
        <dbReference type="Proteomes" id="UP000009026"/>
    </source>
</evidence>
<dbReference type="Pfam" id="PF12705">
    <property type="entry name" value="PDDEXK_1"/>
    <property type="match status" value="2"/>
</dbReference>
<feature type="domain" description="PD-(D/E)XK endonuclease-like" evidence="2">
    <location>
        <begin position="8"/>
        <end position="55"/>
    </location>
</feature>
<dbReference type="InterPro" id="IPR038726">
    <property type="entry name" value="PDDEXK_AddAB-type"/>
</dbReference>
<gene>
    <name evidence="3" type="ORF">A176_002041</name>
</gene>
<dbReference type="Gene3D" id="3.90.320.10">
    <property type="match status" value="1"/>
</dbReference>
<dbReference type="AlphaFoldDB" id="A0A0H4WQU6"/>
<dbReference type="RefSeq" id="WP_002639818.1">
    <property type="nucleotide sequence ID" value="NZ_CP012109.1"/>
</dbReference>